<sequence>LILSVPIETDFLTLWCLGWCSCLFKLSRNFVHNLP</sequence>
<name>P92971_ARATH</name>
<accession>P92971</accession>
<dbReference type="EMBL" id="Y09563">
    <property type="protein sequence ID" value="CAA70757.1"/>
    <property type="molecule type" value="Genomic_DNA"/>
</dbReference>
<feature type="non-terminal residue" evidence="1">
    <location>
        <position position="1"/>
    </location>
</feature>
<protein>
    <submittedName>
        <fullName evidence="1">Transfer RNA synthetase</fullName>
    </submittedName>
</protein>
<evidence type="ECO:0000313" key="1">
    <source>
        <dbReference type="EMBL" id="CAA70757.1"/>
    </source>
</evidence>
<reference evidence="1" key="1">
    <citation type="journal article" date="1996" name="Cell Res.">
        <title>Isolation of T-DNA flanking plant DNA, from T-DNA insertional embryo-lethal mutants of Arabidopsis thaliana by plasmid rescue technique.</title>
        <authorList>
            <person name="Li Y.X."/>
            <person name="Sun J.G."/>
            <person name="Zhu Z.P."/>
        </authorList>
    </citation>
    <scope>NUCLEOTIDE SEQUENCE</scope>
    <source>
        <strain evidence="1">N4081</strain>
    </source>
</reference>
<dbReference type="AlphaFoldDB" id="P92971"/>
<organism evidence="1">
    <name type="scientific">Arabidopsis thaliana</name>
    <name type="common">Mouse-ear cress</name>
    <dbReference type="NCBI Taxonomy" id="3702"/>
    <lineage>
        <taxon>Eukaryota</taxon>
        <taxon>Viridiplantae</taxon>
        <taxon>Streptophyta</taxon>
        <taxon>Embryophyta</taxon>
        <taxon>Tracheophyta</taxon>
        <taxon>Spermatophyta</taxon>
        <taxon>Magnoliopsida</taxon>
        <taxon>eudicotyledons</taxon>
        <taxon>Gunneridae</taxon>
        <taxon>Pentapetalae</taxon>
        <taxon>rosids</taxon>
        <taxon>malvids</taxon>
        <taxon>Brassicales</taxon>
        <taxon>Brassicaceae</taxon>
        <taxon>Camelineae</taxon>
        <taxon>Arabidopsis</taxon>
    </lineage>
</organism>
<feature type="non-terminal residue" evidence="1">
    <location>
        <position position="35"/>
    </location>
</feature>
<proteinExistence type="predicted"/>